<dbReference type="GO" id="GO:0071732">
    <property type="term" value="P:cellular response to nitric oxide"/>
    <property type="evidence" value="ECO:0007669"/>
    <property type="project" value="UniProtKB-ARBA"/>
</dbReference>
<name>A0A9D7FCF5_9RHOO</name>
<dbReference type="InterPro" id="IPR000160">
    <property type="entry name" value="GGDEF_dom"/>
</dbReference>
<evidence type="ECO:0000259" key="4">
    <source>
        <dbReference type="PROSITE" id="PS50113"/>
    </source>
</evidence>
<dbReference type="SMART" id="SM00052">
    <property type="entry name" value="EAL"/>
    <property type="match status" value="1"/>
</dbReference>
<feature type="domain" description="PAS" evidence="3">
    <location>
        <begin position="249"/>
        <end position="319"/>
    </location>
</feature>
<dbReference type="AlphaFoldDB" id="A0A9D7FCF5"/>
<dbReference type="Pfam" id="PF12860">
    <property type="entry name" value="PAS_7"/>
    <property type="match status" value="1"/>
</dbReference>
<dbReference type="InterPro" id="IPR052155">
    <property type="entry name" value="Biofilm_reg_signaling"/>
</dbReference>
<dbReference type="CDD" id="cd01948">
    <property type="entry name" value="EAL"/>
    <property type="match status" value="1"/>
</dbReference>
<dbReference type="PROSITE" id="PS50112">
    <property type="entry name" value="PAS"/>
    <property type="match status" value="2"/>
</dbReference>
<dbReference type="InterPro" id="IPR029787">
    <property type="entry name" value="Nucleotide_cyclase"/>
</dbReference>
<evidence type="ECO:0000259" key="3">
    <source>
        <dbReference type="PROSITE" id="PS50112"/>
    </source>
</evidence>
<protein>
    <submittedName>
        <fullName evidence="7">EAL domain-containing protein</fullName>
    </submittedName>
</protein>
<dbReference type="CDD" id="cd01949">
    <property type="entry name" value="GGDEF"/>
    <property type="match status" value="1"/>
</dbReference>
<dbReference type="PROSITE" id="PS50887">
    <property type="entry name" value="GGDEF"/>
    <property type="match status" value="1"/>
</dbReference>
<dbReference type="InterPro" id="IPR035965">
    <property type="entry name" value="PAS-like_dom_sf"/>
</dbReference>
<dbReference type="SMART" id="SM00086">
    <property type="entry name" value="PAC"/>
    <property type="match status" value="3"/>
</dbReference>
<sequence>MNVERWQSLLDGMIEAVWLVDPLTLRIVAANRVAASMLGMESGELVGRPVIELAASPEDQFFWEDVAAGLTDNIYSDTLLLLKDGRTIPVERRVSQVRLSAEIMVYLVAISNKAEQRRVEQELENLLAELRATLESTADGILVTDTDGNVRGYNQRFAELWDIPQELMTRRDDAATHLWMTRNVLNSAEYASRIRAIANSVLTESRDVVTLRNGRILERVSMPQLARGRPTGRVYSFRDITQQLANESRLQLAAEVFESSLDAICVADPQGVIAAANPSFERLTGLALAQIKGQALFEMIRSTHHSVFGQDLLKALEHANSWEGEACYRRQNGDEVPALVSLVRVVSQEQNTMHYIAFLKDITEKLAATQRIEELAYSDALTGLPNRVLLHERIDFSLGLCTREHKNFAIAFIDLDRFKQINDSLGHAFGDQVLVAVAKRLRSCLRQSDTAARTGGDEFVLLLHDTDALGAEAMVHRVLQRLCEPIVLGDLSLTVTGSIGIALFPVDGVTRDELIKNADTAMYQVKERGRFNFRFYQRQMNVDSLSHIKLDSAMRAALAQGNFRLRYQPQIDIGSGRIIGVEALLRWSSKELGDVSPAHFIPVAEETGFIVALGQWVLTEAVAQAARWQAKGIDLVVAINVSALQFQSPTFIDSVAAALRQAGLEPYRLELELTESILIHDINETLARLQALASLGVSLSIDDFGTGYSSLTYLKRFPVQKLKIDRSFVNGLPDDESDLAIARAIVNLGLALHLRVIAEGVETERQKACLQELGCHEYQGYLYAAALDPHVLEARLAEANSGSPG</sequence>
<feature type="coiled-coil region" evidence="2">
    <location>
        <begin position="109"/>
        <end position="136"/>
    </location>
</feature>
<feature type="domain" description="GGDEF" evidence="6">
    <location>
        <begin position="406"/>
        <end position="538"/>
    </location>
</feature>
<dbReference type="Pfam" id="PF00989">
    <property type="entry name" value="PAS"/>
    <property type="match status" value="1"/>
</dbReference>
<comment type="catalytic activity">
    <reaction evidence="1">
        <text>3',3'-c-di-GMP + H2O = 5'-phosphoguanylyl(3'-&gt;5')guanosine + H(+)</text>
        <dbReference type="Rhea" id="RHEA:24902"/>
        <dbReference type="ChEBI" id="CHEBI:15377"/>
        <dbReference type="ChEBI" id="CHEBI:15378"/>
        <dbReference type="ChEBI" id="CHEBI:58754"/>
        <dbReference type="ChEBI" id="CHEBI:58805"/>
        <dbReference type="EC" id="3.1.4.52"/>
    </reaction>
    <physiologicalReaction direction="left-to-right" evidence="1">
        <dbReference type="Rhea" id="RHEA:24903"/>
    </physiologicalReaction>
</comment>
<dbReference type="InterPro" id="IPR001610">
    <property type="entry name" value="PAC"/>
</dbReference>
<dbReference type="PIRSF" id="PIRSF005925">
    <property type="entry name" value="Dos"/>
    <property type="match status" value="1"/>
</dbReference>
<evidence type="ECO:0000256" key="2">
    <source>
        <dbReference type="SAM" id="Coils"/>
    </source>
</evidence>
<dbReference type="Proteomes" id="UP000886602">
    <property type="component" value="Unassembled WGS sequence"/>
</dbReference>
<dbReference type="InterPro" id="IPR035919">
    <property type="entry name" value="EAL_sf"/>
</dbReference>
<dbReference type="InterPro" id="IPR043128">
    <property type="entry name" value="Rev_trsase/Diguanyl_cyclase"/>
</dbReference>
<dbReference type="Gene3D" id="3.20.20.450">
    <property type="entry name" value="EAL domain"/>
    <property type="match status" value="1"/>
</dbReference>
<dbReference type="InterPro" id="IPR000700">
    <property type="entry name" value="PAS-assoc_C"/>
</dbReference>
<evidence type="ECO:0000256" key="1">
    <source>
        <dbReference type="ARBA" id="ARBA00051114"/>
    </source>
</evidence>
<dbReference type="FunFam" id="3.30.70.270:FF:000001">
    <property type="entry name" value="Diguanylate cyclase domain protein"/>
    <property type="match status" value="1"/>
</dbReference>
<dbReference type="GO" id="GO:0071111">
    <property type="term" value="F:cyclic-guanylate-specific phosphodiesterase activity"/>
    <property type="evidence" value="ECO:0007669"/>
    <property type="project" value="UniProtKB-EC"/>
</dbReference>
<reference evidence="7" key="1">
    <citation type="submission" date="2020-10" db="EMBL/GenBank/DDBJ databases">
        <title>Connecting structure to function with the recovery of over 1000 high-quality activated sludge metagenome-assembled genomes encoding full-length rRNA genes using long-read sequencing.</title>
        <authorList>
            <person name="Singleton C.M."/>
            <person name="Petriglieri F."/>
            <person name="Kristensen J.M."/>
            <person name="Kirkegaard R.H."/>
            <person name="Michaelsen T.Y."/>
            <person name="Andersen M.H."/>
            <person name="Karst S.M."/>
            <person name="Dueholm M.S."/>
            <person name="Nielsen P.H."/>
            <person name="Albertsen M."/>
        </authorList>
    </citation>
    <scope>NUCLEOTIDE SEQUENCE</scope>
    <source>
        <strain evidence="7">EsbW_18-Q3-R4-48_MAXAC.044</strain>
    </source>
</reference>
<evidence type="ECO:0000313" key="8">
    <source>
        <dbReference type="Proteomes" id="UP000886602"/>
    </source>
</evidence>
<dbReference type="Pfam" id="PF00990">
    <property type="entry name" value="GGDEF"/>
    <property type="match status" value="1"/>
</dbReference>
<dbReference type="SMART" id="SM00091">
    <property type="entry name" value="PAS"/>
    <property type="match status" value="3"/>
</dbReference>
<dbReference type="EMBL" id="JADJNC010000006">
    <property type="protein sequence ID" value="MBK7422430.1"/>
    <property type="molecule type" value="Genomic_DNA"/>
</dbReference>
<comment type="caution">
    <text evidence="7">The sequence shown here is derived from an EMBL/GenBank/DDBJ whole genome shotgun (WGS) entry which is preliminary data.</text>
</comment>
<feature type="domain" description="EAL" evidence="5">
    <location>
        <begin position="547"/>
        <end position="800"/>
    </location>
</feature>
<dbReference type="Pfam" id="PF13426">
    <property type="entry name" value="PAS_9"/>
    <property type="match status" value="1"/>
</dbReference>
<organism evidence="7 8">
    <name type="scientific">Candidatus Propionivibrio dominans</name>
    <dbReference type="NCBI Taxonomy" id="2954373"/>
    <lineage>
        <taxon>Bacteria</taxon>
        <taxon>Pseudomonadati</taxon>
        <taxon>Pseudomonadota</taxon>
        <taxon>Betaproteobacteria</taxon>
        <taxon>Rhodocyclales</taxon>
        <taxon>Rhodocyclaceae</taxon>
        <taxon>Propionivibrio</taxon>
    </lineage>
</organism>
<accession>A0A9D7FCF5</accession>
<dbReference type="Pfam" id="PF00563">
    <property type="entry name" value="EAL"/>
    <property type="match status" value="1"/>
</dbReference>
<dbReference type="PANTHER" id="PTHR44757">
    <property type="entry name" value="DIGUANYLATE CYCLASE DGCP"/>
    <property type="match status" value="1"/>
</dbReference>
<dbReference type="NCBIfam" id="TIGR00229">
    <property type="entry name" value="sensory_box"/>
    <property type="match status" value="2"/>
</dbReference>
<dbReference type="Gene3D" id="3.30.450.20">
    <property type="entry name" value="PAS domain"/>
    <property type="match status" value="3"/>
</dbReference>
<evidence type="ECO:0000259" key="5">
    <source>
        <dbReference type="PROSITE" id="PS50883"/>
    </source>
</evidence>
<proteinExistence type="predicted"/>
<dbReference type="NCBIfam" id="TIGR00254">
    <property type="entry name" value="GGDEF"/>
    <property type="match status" value="1"/>
</dbReference>
<dbReference type="GO" id="GO:0006355">
    <property type="term" value="P:regulation of DNA-templated transcription"/>
    <property type="evidence" value="ECO:0007669"/>
    <property type="project" value="InterPro"/>
</dbReference>
<dbReference type="SUPFAM" id="SSF55073">
    <property type="entry name" value="Nucleotide cyclase"/>
    <property type="match status" value="1"/>
</dbReference>
<dbReference type="PANTHER" id="PTHR44757:SF2">
    <property type="entry name" value="BIOFILM ARCHITECTURE MAINTENANCE PROTEIN MBAA"/>
    <property type="match status" value="1"/>
</dbReference>
<evidence type="ECO:0000259" key="6">
    <source>
        <dbReference type="PROSITE" id="PS50887"/>
    </source>
</evidence>
<dbReference type="SUPFAM" id="SSF141868">
    <property type="entry name" value="EAL domain-like"/>
    <property type="match status" value="1"/>
</dbReference>
<dbReference type="PROSITE" id="PS50883">
    <property type="entry name" value="EAL"/>
    <property type="match status" value="1"/>
</dbReference>
<dbReference type="SMART" id="SM00267">
    <property type="entry name" value="GGDEF"/>
    <property type="match status" value="1"/>
</dbReference>
<feature type="domain" description="PAS" evidence="3">
    <location>
        <begin position="2"/>
        <end position="60"/>
    </location>
</feature>
<feature type="domain" description="PAC" evidence="4">
    <location>
        <begin position="322"/>
        <end position="374"/>
    </location>
</feature>
<dbReference type="PROSITE" id="PS50113">
    <property type="entry name" value="PAC"/>
    <property type="match status" value="1"/>
</dbReference>
<dbReference type="InterPro" id="IPR012226">
    <property type="entry name" value="Diguanyl_cyclase/Pdiesterase"/>
</dbReference>
<dbReference type="SUPFAM" id="SSF55785">
    <property type="entry name" value="PYP-like sensor domain (PAS domain)"/>
    <property type="match status" value="3"/>
</dbReference>
<dbReference type="InterPro" id="IPR000014">
    <property type="entry name" value="PAS"/>
</dbReference>
<dbReference type="InterPro" id="IPR013767">
    <property type="entry name" value="PAS_fold"/>
</dbReference>
<keyword evidence="2" id="KW-0175">Coiled coil</keyword>
<gene>
    <name evidence="7" type="ORF">IPJ48_04655</name>
</gene>
<dbReference type="Gene3D" id="3.30.70.270">
    <property type="match status" value="1"/>
</dbReference>
<dbReference type="InterPro" id="IPR001633">
    <property type="entry name" value="EAL_dom"/>
</dbReference>
<dbReference type="FunFam" id="3.20.20.450:FF:000001">
    <property type="entry name" value="Cyclic di-GMP phosphodiesterase yahA"/>
    <property type="match status" value="1"/>
</dbReference>
<evidence type="ECO:0000313" key="7">
    <source>
        <dbReference type="EMBL" id="MBK7422430.1"/>
    </source>
</evidence>
<dbReference type="CDD" id="cd00130">
    <property type="entry name" value="PAS"/>
    <property type="match status" value="2"/>
</dbReference>